<comment type="similarity">
    <text evidence="5">Belongs to the PINc/VapC protein family.</text>
</comment>
<evidence type="ECO:0000256" key="4">
    <source>
        <dbReference type="ARBA" id="ARBA00022801"/>
    </source>
</evidence>
<keyword evidence="5" id="KW-0460">Magnesium</keyword>
<evidence type="ECO:0000259" key="6">
    <source>
        <dbReference type="Pfam" id="PF01850"/>
    </source>
</evidence>
<organism evidence="7">
    <name type="scientific">uncultured Thermomicrobiales bacterium</name>
    <dbReference type="NCBI Taxonomy" id="1645740"/>
    <lineage>
        <taxon>Bacteria</taxon>
        <taxon>Pseudomonadati</taxon>
        <taxon>Thermomicrobiota</taxon>
        <taxon>Thermomicrobia</taxon>
        <taxon>Thermomicrobiales</taxon>
        <taxon>environmental samples</taxon>
    </lineage>
</organism>
<dbReference type="InterPro" id="IPR052106">
    <property type="entry name" value="PINc/VapC_TA"/>
</dbReference>
<gene>
    <name evidence="5" type="primary">vapC</name>
    <name evidence="7" type="ORF">AVDCRST_MAG88-3514</name>
</gene>
<feature type="binding site" evidence="5">
    <location>
        <position position="104"/>
    </location>
    <ligand>
        <name>Mg(2+)</name>
        <dbReference type="ChEBI" id="CHEBI:18420"/>
    </ligand>
</feature>
<feature type="domain" description="PIN" evidence="6">
    <location>
        <begin position="5"/>
        <end position="130"/>
    </location>
</feature>
<reference evidence="7" key="1">
    <citation type="submission" date="2020-02" db="EMBL/GenBank/DDBJ databases">
        <authorList>
            <person name="Meier V. D."/>
        </authorList>
    </citation>
    <scope>NUCLEOTIDE SEQUENCE</scope>
    <source>
        <strain evidence="7">AVDCRST_MAG88</strain>
    </source>
</reference>
<dbReference type="AlphaFoldDB" id="A0A6J4VLR0"/>
<dbReference type="InterPro" id="IPR022907">
    <property type="entry name" value="VapC_family"/>
</dbReference>
<keyword evidence="4 5" id="KW-0378">Hydrolase</keyword>
<evidence type="ECO:0000256" key="3">
    <source>
        <dbReference type="ARBA" id="ARBA00022723"/>
    </source>
</evidence>
<dbReference type="GO" id="GO:0000287">
    <property type="term" value="F:magnesium ion binding"/>
    <property type="evidence" value="ECO:0007669"/>
    <property type="project" value="UniProtKB-UniRule"/>
</dbReference>
<name>A0A6J4VLR0_9BACT</name>
<dbReference type="GO" id="GO:0090729">
    <property type="term" value="F:toxin activity"/>
    <property type="evidence" value="ECO:0007669"/>
    <property type="project" value="UniProtKB-KW"/>
</dbReference>
<comment type="function">
    <text evidence="5">Toxic component of a toxin-antitoxin (TA) system. An RNase.</text>
</comment>
<evidence type="ECO:0000256" key="1">
    <source>
        <dbReference type="ARBA" id="ARBA00022649"/>
    </source>
</evidence>
<comment type="cofactor">
    <cofactor evidence="5">
        <name>Mg(2+)</name>
        <dbReference type="ChEBI" id="CHEBI:18420"/>
    </cofactor>
</comment>
<dbReference type="InterPro" id="IPR029060">
    <property type="entry name" value="PIN-like_dom_sf"/>
</dbReference>
<evidence type="ECO:0000313" key="7">
    <source>
        <dbReference type="EMBL" id="CAA9582462.1"/>
    </source>
</evidence>
<evidence type="ECO:0000256" key="2">
    <source>
        <dbReference type="ARBA" id="ARBA00022722"/>
    </source>
</evidence>
<proteinExistence type="inferred from homology"/>
<dbReference type="HAMAP" id="MF_00265">
    <property type="entry name" value="VapC_Nob1"/>
    <property type="match status" value="1"/>
</dbReference>
<keyword evidence="1 5" id="KW-1277">Toxin-antitoxin system</keyword>
<dbReference type="PANTHER" id="PTHR38826">
    <property type="entry name" value="RIBONUCLEASE VAPC13"/>
    <property type="match status" value="1"/>
</dbReference>
<dbReference type="Gene3D" id="3.40.50.1010">
    <property type="entry name" value="5'-nuclease"/>
    <property type="match status" value="1"/>
</dbReference>
<dbReference type="Pfam" id="PF01850">
    <property type="entry name" value="PIN"/>
    <property type="match status" value="1"/>
</dbReference>
<dbReference type="InterPro" id="IPR002716">
    <property type="entry name" value="PIN_dom"/>
</dbReference>
<keyword evidence="2 5" id="KW-0540">Nuclease</keyword>
<dbReference type="EC" id="3.1.-.-" evidence="5"/>
<sequence>MSVPFVDTDVLIRLLSGDDPQKQAAAAALFVEVEQGRLTVAAPETVIADAVYVLASPRLYHLPRAQVAALLTPLVRLTNFRVRNRRAVLRALDLYGSTSLDFGDALIVASMEQQHSRILYSYDADFDRIPSVQRQEPPPGGGTT</sequence>
<feature type="binding site" evidence="5">
    <location>
        <position position="7"/>
    </location>
    <ligand>
        <name>Mg(2+)</name>
        <dbReference type="ChEBI" id="CHEBI:18420"/>
    </ligand>
</feature>
<dbReference type="EMBL" id="CADCWM010000849">
    <property type="protein sequence ID" value="CAA9582462.1"/>
    <property type="molecule type" value="Genomic_DNA"/>
</dbReference>
<keyword evidence="5" id="KW-0800">Toxin</keyword>
<dbReference type="PANTHER" id="PTHR38826:SF5">
    <property type="entry name" value="RIBONUCLEASE VAPC13"/>
    <property type="match status" value="1"/>
</dbReference>
<keyword evidence="3 5" id="KW-0479">Metal-binding</keyword>
<dbReference type="GO" id="GO:0004540">
    <property type="term" value="F:RNA nuclease activity"/>
    <property type="evidence" value="ECO:0007669"/>
    <property type="project" value="InterPro"/>
</dbReference>
<accession>A0A6J4VLR0</accession>
<dbReference type="GO" id="GO:0016787">
    <property type="term" value="F:hydrolase activity"/>
    <property type="evidence" value="ECO:0007669"/>
    <property type="project" value="UniProtKB-KW"/>
</dbReference>
<dbReference type="SUPFAM" id="SSF88723">
    <property type="entry name" value="PIN domain-like"/>
    <property type="match status" value="1"/>
</dbReference>
<evidence type="ECO:0000256" key="5">
    <source>
        <dbReference type="HAMAP-Rule" id="MF_00265"/>
    </source>
</evidence>
<protein>
    <recommendedName>
        <fullName evidence="5">Ribonuclease VapC</fullName>
        <shortName evidence="5">RNase VapC</shortName>
        <ecNumber evidence="5">3.1.-.-</ecNumber>
    </recommendedName>
    <alternativeName>
        <fullName evidence="5">Toxin VapC</fullName>
    </alternativeName>
</protein>